<dbReference type="SUPFAM" id="SSF53335">
    <property type="entry name" value="S-adenosyl-L-methionine-dependent methyltransferases"/>
    <property type="match status" value="1"/>
</dbReference>
<evidence type="ECO:0000256" key="2">
    <source>
        <dbReference type="ARBA" id="ARBA00022679"/>
    </source>
</evidence>
<dbReference type="Pfam" id="PF02636">
    <property type="entry name" value="Methyltransf_28"/>
    <property type="match status" value="1"/>
</dbReference>
<evidence type="ECO:0008006" key="5">
    <source>
        <dbReference type="Google" id="ProtNLM"/>
    </source>
</evidence>
<reference evidence="3 4" key="1">
    <citation type="submission" date="2015-11" db="EMBL/GenBank/DDBJ databases">
        <title>Genomic analysis of 38 Legionella species identifies large and diverse effector repertoires.</title>
        <authorList>
            <person name="Burstein D."/>
            <person name="Amaro F."/>
            <person name="Zusman T."/>
            <person name="Lifshitz Z."/>
            <person name="Cohen O."/>
            <person name="Gilbert J.A."/>
            <person name="Pupko T."/>
            <person name="Shuman H.A."/>
            <person name="Segal G."/>
        </authorList>
    </citation>
    <scope>NUCLEOTIDE SEQUENCE [LARGE SCALE GENOMIC DNA]</scope>
    <source>
        <strain evidence="3 4">ATCC 49505</strain>
    </source>
</reference>
<dbReference type="GO" id="GO:0032259">
    <property type="term" value="P:methylation"/>
    <property type="evidence" value="ECO:0007669"/>
    <property type="project" value="UniProtKB-KW"/>
</dbReference>
<dbReference type="InterPro" id="IPR038375">
    <property type="entry name" value="NDUFAF7_sf"/>
</dbReference>
<keyword evidence="4" id="KW-1185">Reference proteome</keyword>
<dbReference type="Proteomes" id="UP000054997">
    <property type="component" value="Unassembled WGS sequence"/>
</dbReference>
<name>A0A0W0VJ50_9GAMM</name>
<dbReference type="STRING" id="45068.Llon_2066"/>
<sequence>MKAIEAIKRQIEHQGGIPFVEFMRHALYDPAYGYYSSSMPKFGKQGDFITAPELTPLFGKALANQCRELFAKLPSPCLFEFGAGSGRLCVDILTHLEQLDCLPKEYLILEVSADLQARQKLLIDSEIPHLAKRVKWLNCWPEKPFSGVMIANEVLDAMPVHRFLQSGDGILESYIELDDKKNLIEVFKPCQNQLLLAHVQNCLPSNLYPYQSEANLLIDGWIKACAERLAQGAILLIDYGFPRHEYYHPERNTGTIMCHYRQKAHGDFLAHPGEQDITAHVDFTHVAEAAHDAGFHVAGFASQASFLLSNGILELLATVANDRERVKEQQAVKQLLQAHEMGELFKVMALTRNLSELTLAGFQLQDRRASL</sequence>
<dbReference type="PATRIC" id="fig|45068.5.peg.2248"/>
<dbReference type="InterPro" id="IPR029063">
    <property type="entry name" value="SAM-dependent_MTases_sf"/>
</dbReference>
<dbReference type="RefSeq" id="WP_058530020.1">
    <property type="nucleotide sequence ID" value="NZ_CAAAHZ010000011.1"/>
</dbReference>
<keyword evidence="2" id="KW-0808">Transferase</keyword>
<accession>A0A0W0VJ50</accession>
<dbReference type="AlphaFoldDB" id="A0A0W0VJ50"/>
<dbReference type="PANTHER" id="PTHR12049:SF7">
    <property type="entry name" value="PROTEIN ARGININE METHYLTRANSFERASE NDUFAF7, MITOCHONDRIAL"/>
    <property type="match status" value="1"/>
</dbReference>
<proteinExistence type="predicted"/>
<gene>
    <name evidence="3" type="ORF">Llon_2066</name>
</gene>
<evidence type="ECO:0000256" key="1">
    <source>
        <dbReference type="ARBA" id="ARBA00022603"/>
    </source>
</evidence>
<dbReference type="EMBL" id="LNYK01000033">
    <property type="protein sequence ID" value="KTD19894.1"/>
    <property type="molecule type" value="Genomic_DNA"/>
</dbReference>
<keyword evidence="1" id="KW-0489">Methyltransferase</keyword>
<comment type="caution">
    <text evidence="3">The sequence shown here is derived from an EMBL/GenBank/DDBJ whole genome shotgun (WGS) entry which is preliminary data.</text>
</comment>
<evidence type="ECO:0000313" key="3">
    <source>
        <dbReference type="EMBL" id="KTD19894.1"/>
    </source>
</evidence>
<dbReference type="Gene3D" id="3.40.50.12710">
    <property type="match status" value="1"/>
</dbReference>
<dbReference type="GO" id="GO:0035243">
    <property type="term" value="F:protein-arginine omega-N symmetric methyltransferase activity"/>
    <property type="evidence" value="ECO:0007669"/>
    <property type="project" value="TreeGrafter"/>
</dbReference>
<dbReference type="PANTHER" id="PTHR12049">
    <property type="entry name" value="PROTEIN ARGININE METHYLTRANSFERASE NDUFAF7, MITOCHONDRIAL"/>
    <property type="match status" value="1"/>
</dbReference>
<organism evidence="3 4">
    <name type="scientific">Legionella londiniensis</name>
    <dbReference type="NCBI Taxonomy" id="45068"/>
    <lineage>
        <taxon>Bacteria</taxon>
        <taxon>Pseudomonadati</taxon>
        <taxon>Pseudomonadota</taxon>
        <taxon>Gammaproteobacteria</taxon>
        <taxon>Legionellales</taxon>
        <taxon>Legionellaceae</taxon>
        <taxon>Legionella</taxon>
    </lineage>
</organism>
<evidence type="ECO:0000313" key="4">
    <source>
        <dbReference type="Proteomes" id="UP000054997"/>
    </source>
</evidence>
<protein>
    <recommendedName>
        <fullName evidence="5">SAM-dependent methyltransferase</fullName>
    </recommendedName>
</protein>
<dbReference type="InterPro" id="IPR003788">
    <property type="entry name" value="NDUFAF7"/>
</dbReference>